<organism evidence="1">
    <name type="scientific">Rhizophora mucronata</name>
    <name type="common">Asiatic mangrove</name>
    <dbReference type="NCBI Taxonomy" id="61149"/>
    <lineage>
        <taxon>Eukaryota</taxon>
        <taxon>Viridiplantae</taxon>
        <taxon>Streptophyta</taxon>
        <taxon>Embryophyta</taxon>
        <taxon>Tracheophyta</taxon>
        <taxon>Spermatophyta</taxon>
        <taxon>Magnoliopsida</taxon>
        <taxon>eudicotyledons</taxon>
        <taxon>Gunneridae</taxon>
        <taxon>Pentapetalae</taxon>
        <taxon>rosids</taxon>
        <taxon>fabids</taxon>
        <taxon>Malpighiales</taxon>
        <taxon>Rhizophoraceae</taxon>
        <taxon>Rhizophora</taxon>
    </lineage>
</organism>
<dbReference type="AlphaFoldDB" id="A0A2P2IXL5"/>
<sequence length="21" mass="2848">MIRIKEVRWLLDHRFRIWHWG</sequence>
<dbReference type="EMBL" id="GGEC01005485">
    <property type="protein sequence ID" value="MBW85968.1"/>
    <property type="molecule type" value="Transcribed_RNA"/>
</dbReference>
<proteinExistence type="predicted"/>
<accession>A0A2P2IXL5</accession>
<reference evidence="1" key="1">
    <citation type="submission" date="2018-02" db="EMBL/GenBank/DDBJ databases">
        <title>Rhizophora mucronata_Transcriptome.</title>
        <authorList>
            <person name="Meera S.P."/>
            <person name="Sreeshan A."/>
            <person name="Augustine A."/>
        </authorList>
    </citation>
    <scope>NUCLEOTIDE SEQUENCE</scope>
    <source>
        <tissue evidence="1">Leaf</tissue>
    </source>
</reference>
<protein>
    <submittedName>
        <fullName evidence="1">WRKY transcription factor 26</fullName>
    </submittedName>
</protein>
<name>A0A2P2IXL5_RHIMU</name>
<evidence type="ECO:0000313" key="1">
    <source>
        <dbReference type="EMBL" id="MBW85968.1"/>
    </source>
</evidence>